<name>A0AA88DJE1_FICCA</name>
<dbReference type="EMBL" id="BTGU01000033">
    <property type="protein sequence ID" value="GMN50184.1"/>
    <property type="molecule type" value="Genomic_DNA"/>
</dbReference>
<dbReference type="AlphaFoldDB" id="A0AA88DJE1"/>
<protein>
    <submittedName>
        <fullName evidence="1">Uncharacterized protein</fullName>
    </submittedName>
</protein>
<comment type="caution">
    <text evidence="1">The sequence shown here is derived from an EMBL/GenBank/DDBJ whole genome shotgun (WGS) entry which is preliminary data.</text>
</comment>
<proteinExistence type="predicted"/>
<organism evidence="1 2">
    <name type="scientific">Ficus carica</name>
    <name type="common">Common fig</name>
    <dbReference type="NCBI Taxonomy" id="3494"/>
    <lineage>
        <taxon>Eukaryota</taxon>
        <taxon>Viridiplantae</taxon>
        <taxon>Streptophyta</taxon>
        <taxon>Embryophyta</taxon>
        <taxon>Tracheophyta</taxon>
        <taxon>Spermatophyta</taxon>
        <taxon>Magnoliopsida</taxon>
        <taxon>eudicotyledons</taxon>
        <taxon>Gunneridae</taxon>
        <taxon>Pentapetalae</taxon>
        <taxon>rosids</taxon>
        <taxon>fabids</taxon>
        <taxon>Rosales</taxon>
        <taxon>Moraceae</taxon>
        <taxon>Ficeae</taxon>
        <taxon>Ficus</taxon>
    </lineage>
</organism>
<evidence type="ECO:0000313" key="1">
    <source>
        <dbReference type="EMBL" id="GMN50184.1"/>
    </source>
</evidence>
<reference evidence="1" key="1">
    <citation type="submission" date="2023-07" db="EMBL/GenBank/DDBJ databases">
        <title>draft genome sequence of fig (Ficus carica).</title>
        <authorList>
            <person name="Takahashi T."/>
            <person name="Nishimura K."/>
        </authorList>
    </citation>
    <scope>NUCLEOTIDE SEQUENCE</scope>
</reference>
<gene>
    <name evidence="1" type="ORF">TIFTF001_019359</name>
</gene>
<accession>A0AA88DJE1</accession>
<sequence>MLTKKILSALVYCSWKEYYWLRFSNKVSEKIVPSSVAEPADKWELSKCNVKQEIVLLARVTPELARHIPVNVYPAYAIVSSNGASQPPSEHSDADLKQHHLEEPSDCAFYKLPIASGQNLVANAMTGMYKPEAFLSFVGGLQESLPPTGSVKLGLDMICENIHDSTKLE</sequence>
<keyword evidence="2" id="KW-1185">Reference proteome</keyword>
<evidence type="ECO:0000313" key="2">
    <source>
        <dbReference type="Proteomes" id="UP001187192"/>
    </source>
</evidence>
<dbReference type="Proteomes" id="UP001187192">
    <property type="component" value="Unassembled WGS sequence"/>
</dbReference>